<dbReference type="OrthoDB" id="3268584at2"/>
<sequence length="171" mass="19048">MPGADLGAERGLTAPLLAIPADPVPPSQYSWWVWTIGLVLLALIAAWYVFVFRSTRPRPADGEEGRRGHDPYEALRAEYLAEVEEAYERYQGGTSDLRGLHLDYNHIMRQFASERVGVDASSLTVTELGRLEHSDSLVALLEDYQEPAFATSSDAQALTATEQAREVIRTW</sequence>
<evidence type="ECO:0000256" key="1">
    <source>
        <dbReference type="SAM" id="Phobius"/>
    </source>
</evidence>
<reference evidence="2 3" key="1">
    <citation type="journal article" date="2009" name="Stand. Genomic Sci.">
        <title>Complete genome sequence of Beutenbergia cavernae type strain (HKI 0122).</title>
        <authorList>
            <person name="Land M."/>
            <person name="Pukall R."/>
            <person name="Abt B."/>
            <person name="Goker M."/>
            <person name="Rohde M."/>
            <person name="Glavina Del Rio T."/>
            <person name="Tice H."/>
            <person name="Copeland A."/>
            <person name="Cheng J.F."/>
            <person name="Lucas S."/>
            <person name="Chen F."/>
            <person name="Nolan M."/>
            <person name="Bruce D."/>
            <person name="Goodwin L."/>
            <person name="Pitluck S."/>
            <person name="Ivanova N."/>
            <person name="Mavromatis K."/>
            <person name="Ovchinnikova G."/>
            <person name="Pati A."/>
            <person name="Chen A."/>
            <person name="Palaniappan K."/>
            <person name="Hauser L."/>
            <person name="Chang Y.J."/>
            <person name="Jefferies C.C."/>
            <person name="Saunders E."/>
            <person name="Brettin T."/>
            <person name="Detter J.C."/>
            <person name="Han C."/>
            <person name="Chain P."/>
            <person name="Bristow J."/>
            <person name="Eisen J.A."/>
            <person name="Markowitz V."/>
            <person name="Hugenholtz P."/>
            <person name="Kyrpides N.C."/>
            <person name="Klenk H.P."/>
            <person name="Lapidus A."/>
        </authorList>
    </citation>
    <scope>NUCLEOTIDE SEQUENCE [LARGE SCALE GENOMIC DNA]</scope>
    <source>
        <strain evidence="3">ATCC BAA-8 / DSM 12333 / NBRC 16432</strain>
    </source>
</reference>
<dbReference type="STRING" id="471853.Bcav_3959"/>
<protein>
    <submittedName>
        <fullName evidence="2">Uncharacterized protein</fullName>
    </submittedName>
</protein>
<dbReference type="KEGG" id="bcv:Bcav_3959"/>
<dbReference type="AlphaFoldDB" id="C5C560"/>
<dbReference type="EMBL" id="CP001618">
    <property type="protein sequence ID" value="ACQ82200.1"/>
    <property type="molecule type" value="Genomic_DNA"/>
</dbReference>
<dbReference type="HOGENOM" id="CLU_135591_0_0_11"/>
<dbReference type="RefSeq" id="WP_015884437.1">
    <property type="nucleotide sequence ID" value="NC_012669.1"/>
</dbReference>
<dbReference type="eggNOG" id="ENOG5032Y0G">
    <property type="taxonomic scope" value="Bacteria"/>
</dbReference>
<keyword evidence="1" id="KW-1133">Transmembrane helix</keyword>
<accession>C5C560</accession>
<keyword evidence="1" id="KW-0812">Transmembrane</keyword>
<evidence type="ECO:0000313" key="3">
    <source>
        <dbReference type="Proteomes" id="UP000007962"/>
    </source>
</evidence>
<feature type="transmembrane region" description="Helical" evidence="1">
    <location>
        <begin position="31"/>
        <end position="50"/>
    </location>
</feature>
<organism evidence="2 3">
    <name type="scientific">Beutenbergia cavernae (strain ATCC BAA-8 / DSM 12333 / CCUG 43141 / JCM 11478 / NBRC 16432 / NCIMB 13614 / HKI 0122)</name>
    <dbReference type="NCBI Taxonomy" id="471853"/>
    <lineage>
        <taxon>Bacteria</taxon>
        <taxon>Bacillati</taxon>
        <taxon>Actinomycetota</taxon>
        <taxon>Actinomycetes</taxon>
        <taxon>Micrococcales</taxon>
        <taxon>Beutenbergiaceae</taxon>
        <taxon>Beutenbergia</taxon>
    </lineage>
</organism>
<dbReference type="Proteomes" id="UP000007962">
    <property type="component" value="Chromosome"/>
</dbReference>
<name>C5C560_BEUC1</name>
<evidence type="ECO:0000313" key="2">
    <source>
        <dbReference type="EMBL" id="ACQ82200.1"/>
    </source>
</evidence>
<gene>
    <name evidence="2" type="ordered locus">Bcav_3959</name>
</gene>
<keyword evidence="1" id="KW-0472">Membrane</keyword>
<proteinExistence type="predicted"/>
<keyword evidence="3" id="KW-1185">Reference proteome</keyword>